<feature type="domain" description="GHMP kinase N-terminal" evidence="7">
    <location>
        <begin position="101"/>
        <end position="187"/>
    </location>
</feature>
<dbReference type="eggNOG" id="KOG0631">
    <property type="taxonomic scope" value="Eukaryota"/>
</dbReference>
<dbReference type="OMA" id="VMPCAIN"/>
<evidence type="ECO:0000256" key="3">
    <source>
        <dbReference type="ARBA" id="ARBA00022741"/>
    </source>
</evidence>
<evidence type="ECO:0000256" key="1">
    <source>
        <dbReference type="ARBA" id="ARBA00006566"/>
    </source>
</evidence>
<feature type="transmembrane region" description="Helical" evidence="6">
    <location>
        <begin position="274"/>
        <end position="294"/>
    </location>
</feature>
<keyword evidence="2" id="KW-0808">Transferase</keyword>
<dbReference type="InterPro" id="IPR006203">
    <property type="entry name" value="GHMP_knse_ATP-bd_CS"/>
</dbReference>
<dbReference type="InParanoid" id="A7SNG6"/>
<dbReference type="SUPFAM" id="SSF54211">
    <property type="entry name" value="Ribosomal protein S5 domain 2-like"/>
    <property type="match status" value="1"/>
</dbReference>
<evidence type="ECO:0008006" key="12">
    <source>
        <dbReference type="Google" id="ProtNLM"/>
    </source>
</evidence>
<dbReference type="PANTHER" id="PTHR10457">
    <property type="entry name" value="MEVALONATE KINASE/GALACTOKINASE"/>
    <property type="match status" value="1"/>
</dbReference>
<feature type="domain" description="GHMP kinase C-terminal" evidence="8">
    <location>
        <begin position="297"/>
        <end position="339"/>
    </location>
</feature>
<dbReference type="GO" id="GO:0006012">
    <property type="term" value="P:galactose metabolic process"/>
    <property type="evidence" value="ECO:0000318"/>
    <property type="project" value="GO_Central"/>
</dbReference>
<evidence type="ECO:0000256" key="2">
    <source>
        <dbReference type="ARBA" id="ARBA00022679"/>
    </source>
</evidence>
<gene>
    <name evidence="10" type="ORF">NEMVEDRAFT_v1g124869</name>
</gene>
<evidence type="ECO:0000256" key="6">
    <source>
        <dbReference type="SAM" id="Phobius"/>
    </source>
</evidence>
<dbReference type="AlphaFoldDB" id="A7SNG6"/>
<keyword evidence="3" id="KW-0547">Nucleotide-binding</keyword>
<keyword evidence="6" id="KW-1133">Transmembrane helix</keyword>
<comment type="similarity">
    <text evidence="1">Belongs to the GHMP kinase family. GalK subfamily.</text>
</comment>
<evidence type="ECO:0000259" key="8">
    <source>
        <dbReference type="Pfam" id="PF08544"/>
    </source>
</evidence>
<dbReference type="PROSITE" id="PS00627">
    <property type="entry name" value="GHMP_KINASES_ATP"/>
    <property type="match status" value="1"/>
</dbReference>
<dbReference type="PhylomeDB" id="A7SNG6"/>
<dbReference type="InterPro" id="IPR019741">
    <property type="entry name" value="Galactokinase_CS"/>
</dbReference>
<dbReference type="InterPro" id="IPR006206">
    <property type="entry name" value="Mevalonate/galactokinase"/>
</dbReference>
<dbReference type="InterPro" id="IPR019539">
    <property type="entry name" value="GalKase_N"/>
</dbReference>
<evidence type="ECO:0000313" key="10">
    <source>
        <dbReference type="EMBL" id="EDO34744.1"/>
    </source>
</evidence>
<dbReference type="Proteomes" id="UP000001593">
    <property type="component" value="Unassembled WGS sequence"/>
</dbReference>
<proteinExistence type="inferred from homology"/>
<dbReference type="FunFam" id="3.30.230.10:FF:000040">
    <property type="entry name" value="Galactokinase 1"/>
    <property type="match status" value="1"/>
</dbReference>
<dbReference type="InterPro" id="IPR013750">
    <property type="entry name" value="GHMP_kinase_C_dom"/>
</dbReference>
<dbReference type="PANTHER" id="PTHR10457:SF7">
    <property type="entry name" value="GALACTOKINASE-RELATED"/>
    <property type="match status" value="1"/>
</dbReference>
<keyword evidence="6" id="KW-0812">Transmembrane</keyword>
<organism evidence="10 11">
    <name type="scientific">Nematostella vectensis</name>
    <name type="common">Starlet sea anemone</name>
    <dbReference type="NCBI Taxonomy" id="45351"/>
    <lineage>
        <taxon>Eukaryota</taxon>
        <taxon>Metazoa</taxon>
        <taxon>Cnidaria</taxon>
        <taxon>Anthozoa</taxon>
        <taxon>Hexacorallia</taxon>
        <taxon>Actiniaria</taxon>
        <taxon>Edwardsiidae</taxon>
        <taxon>Nematostella</taxon>
    </lineage>
</organism>
<feature type="domain" description="Galactokinase N-terminal" evidence="9">
    <location>
        <begin position="11"/>
        <end position="60"/>
    </location>
</feature>
<keyword evidence="5" id="KW-0067">ATP-binding</keyword>
<keyword evidence="6" id="KW-0472">Membrane</keyword>
<evidence type="ECO:0000256" key="4">
    <source>
        <dbReference type="ARBA" id="ARBA00022777"/>
    </source>
</evidence>
<dbReference type="STRING" id="45351.A7SNG6"/>
<keyword evidence="11" id="KW-1185">Reference proteome</keyword>
<dbReference type="InterPro" id="IPR036554">
    <property type="entry name" value="GHMP_kinase_C_sf"/>
</dbReference>
<dbReference type="GO" id="GO:0004335">
    <property type="term" value="F:galactokinase activity"/>
    <property type="evidence" value="ECO:0000318"/>
    <property type="project" value="GO_Central"/>
</dbReference>
<dbReference type="GO" id="GO:0005524">
    <property type="term" value="F:ATP binding"/>
    <property type="evidence" value="ECO:0007669"/>
    <property type="project" value="UniProtKB-KW"/>
</dbReference>
<dbReference type="Pfam" id="PF08544">
    <property type="entry name" value="GHMP_kinases_C"/>
    <property type="match status" value="1"/>
</dbReference>
<sequence>MAGRVVQESTELFVKRFGSKPEIGGCAPGRVNLIGEHTDYNEGFVFPMALDLVTVIVGAKVDGETCKIVTSAEGTDGPDNIEFPLPSPAKPLSPGNPSWANYIKGVIANFGSPIPAFNAAIATSVPLGGGLSSSASLEVAMFTFLEQLSGHVRKDLKAKALACQKAEHEFAGMPCGIMDQFISVMGKKGNALLLDCRSMDYKLIPLADPDLAILVSNSNVHHKLTGNNNYPLPPLGLSQPPLPPLQRRVRYALTLVLLTNITRREMTISKKITVRSKVVIAILVTTLIFVFPLFRDDYEVSCTELDTLVRLALEVEGVYGSRMTGGGFGGCTVTLLKRAQLKSVSPHQGYQEATFFVSSPADGARPVNI</sequence>
<dbReference type="SUPFAM" id="SSF55060">
    <property type="entry name" value="GHMP Kinase, C-terminal domain"/>
    <property type="match status" value="1"/>
</dbReference>
<evidence type="ECO:0000313" key="11">
    <source>
        <dbReference type="Proteomes" id="UP000001593"/>
    </source>
</evidence>
<name>A7SNG6_NEMVE</name>
<dbReference type="EMBL" id="DS469720">
    <property type="protein sequence ID" value="EDO34744.1"/>
    <property type="molecule type" value="Genomic_DNA"/>
</dbReference>
<dbReference type="Gene3D" id="3.30.230.10">
    <property type="match status" value="1"/>
</dbReference>
<dbReference type="PROSITE" id="PS00106">
    <property type="entry name" value="GALACTOKINASE"/>
    <property type="match status" value="1"/>
</dbReference>
<dbReference type="InterPro" id="IPR000705">
    <property type="entry name" value="Galactokinase"/>
</dbReference>
<evidence type="ECO:0000256" key="5">
    <source>
        <dbReference type="ARBA" id="ARBA00022840"/>
    </source>
</evidence>
<evidence type="ECO:0000259" key="7">
    <source>
        <dbReference type="Pfam" id="PF00288"/>
    </source>
</evidence>
<protein>
    <recommendedName>
        <fullName evidence="12">Galactokinase</fullName>
    </recommendedName>
</protein>
<evidence type="ECO:0000259" key="9">
    <source>
        <dbReference type="Pfam" id="PF10509"/>
    </source>
</evidence>
<dbReference type="PRINTS" id="PR00473">
    <property type="entry name" value="GALCTOKINASE"/>
</dbReference>
<dbReference type="Pfam" id="PF00288">
    <property type="entry name" value="GHMP_kinases_N"/>
    <property type="match status" value="1"/>
</dbReference>
<dbReference type="Gene3D" id="3.30.70.890">
    <property type="entry name" value="GHMP kinase, C-terminal domain"/>
    <property type="match status" value="1"/>
</dbReference>
<dbReference type="Pfam" id="PF10509">
    <property type="entry name" value="GalKase_gal_bdg"/>
    <property type="match status" value="1"/>
</dbReference>
<accession>A7SNG6</accession>
<dbReference type="GO" id="GO:0005829">
    <property type="term" value="C:cytosol"/>
    <property type="evidence" value="ECO:0000318"/>
    <property type="project" value="GO_Central"/>
</dbReference>
<dbReference type="PRINTS" id="PR00959">
    <property type="entry name" value="MEVGALKINASE"/>
</dbReference>
<dbReference type="InterPro" id="IPR014721">
    <property type="entry name" value="Ribsml_uS5_D2-typ_fold_subgr"/>
</dbReference>
<dbReference type="InterPro" id="IPR020568">
    <property type="entry name" value="Ribosomal_Su5_D2-typ_SF"/>
</dbReference>
<reference evidence="10 11" key="1">
    <citation type="journal article" date="2007" name="Science">
        <title>Sea anemone genome reveals ancestral eumetazoan gene repertoire and genomic organization.</title>
        <authorList>
            <person name="Putnam N.H."/>
            <person name="Srivastava M."/>
            <person name="Hellsten U."/>
            <person name="Dirks B."/>
            <person name="Chapman J."/>
            <person name="Salamov A."/>
            <person name="Terry A."/>
            <person name="Shapiro H."/>
            <person name="Lindquist E."/>
            <person name="Kapitonov V.V."/>
            <person name="Jurka J."/>
            <person name="Genikhovich G."/>
            <person name="Grigoriev I.V."/>
            <person name="Lucas S.M."/>
            <person name="Steele R.E."/>
            <person name="Finnerty J.R."/>
            <person name="Technau U."/>
            <person name="Martindale M.Q."/>
            <person name="Rokhsar D.S."/>
        </authorList>
    </citation>
    <scope>NUCLEOTIDE SEQUENCE [LARGE SCALE GENOMIC DNA]</scope>
    <source>
        <strain evidence="11">CH2 X CH6</strain>
    </source>
</reference>
<dbReference type="PIRSF" id="PIRSF000530">
    <property type="entry name" value="Galactokinase"/>
    <property type="match status" value="1"/>
</dbReference>
<dbReference type="InterPro" id="IPR006204">
    <property type="entry name" value="GHMP_kinase_N_dom"/>
</dbReference>
<dbReference type="HOGENOM" id="CLU_017814_2_0_1"/>
<keyword evidence="4" id="KW-0418">Kinase</keyword>